<dbReference type="EMBL" id="LCRI01000002">
    <property type="protein sequence ID" value="KKW33260.1"/>
    <property type="molecule type" value="Genomic_DNA"/>
</dbReference>
<evidence type="ECO:0000313" key="2">
    <source>
        <dbReference type="Proteomes" id="UP000034711"/>
    </source>
</evidence>
<dbReference type="AlphaFoldDB" id="A0A0G1XQV7"/>
<proteinExistence type="predicted"/>
<accession>A0A0G1XQV7</accession>
<sequence length="81" mass="9234">MIGLTCMIIKTALKRPGRSKSFTNLKKEVEALRSLVISLVGEDPEGSYKPKFVKEMLEAVKERPSYTFTNRKSFLAQLKRV</sequence>
<name>A0A0G1XQV7_9BACT</name>
<evidence type="ECO:0000313" key="1">
    <source>
        <dbReference type="EMBL" id="KKW33260.1"/>
    </source>
</evidence>
<comment type="caution">
    <text evidence="1">The sequence shown here is derived from an EMBL/GenBank/DDBJ whole genome shotgun (WGS) entry which is preliminary data.</text>
</comment>
<dbReference type="Proteomes" id="UP000034711">
    <property type="component" value="Unassembled WGS sequence"/>
</dbReference>
<gene>
    <name evidence="1" type="ORF">UY77_C0002G0008</name>
</gene>
<organism evidence="1 2">
    <name type="scientific">Candidatus Uhrbacteria bacterium GW2011_GWA2_53_10</name>
    <dbReference type="NCBI Taxonomy" id="1618980"/>
    <lineage>
        <taxon>Bacteria</taxon>
        <taxon>Candidatus Uhriibacteriota</taxon>
    </lineage>
</organism>
<protein>
    <submittedName>
        <fullName evidence="1">Uncharacterized protein</fullName>
    </submittedName>
</protein>
<reference evidence="1 2" key="1">
    <citation type="journal article" date="2015" name="Nature">
        <title>rRNA introns, odd ribosomes, and small enigmatic genomes across a large radiation of phyla.</title>
        <authorList>
            <person name="Brown C.T."/>
            <person name="Hug L.A."/>
            <person name="Thomas B.C."/>
            <person name="Sharon I."/>
            <person name="Castelle C.J."/>
            <person name="Singh A."/>
            <person name="Wilkins M.J."/>
            <person name="Williams K.H."/>
            <person name="Banfield J.F."/>
        </authorList>
    </citation>
    <scope>NUCLEOTIDE SEQUENCE [LARGE SCALE GENOMIC DNA]</scope>
</reference>